<organism evidence="1 2">
    <name type="scientific">Duganella vulcania</name>
    <dbReference type="NCBI Taxonomy" id="2692166"/>
    <lineage>
        <taxon>Bacteria</taxon>
        <taxon>Pseudomonadati</taxon>
        <taxon>Pseudomonadota</taxon>
        <taxon>Betaproteobacteria</taxon>
        <taxon>Burkholderiales</taxon>
        <taxon>Oxalobacteraceae</taxon>
        <taxon>Telluria group</taxon>
        <taxon>Duganella</taxon>
    </lineage>
</organism>
<evidence type="ECO:0000313" key="2">
    <source>
        <dbReference type="Proteomes" id="UP000447355"/>
    </source>
</evidence>
<protein>
    <submittedName>
        <fullName evidence="1">Uncharacterized protein</fullName>
    </submittedName>
</protein>
<name>A0A845GIM9_9BURK</name>
<sequence length="255" mass="27400">MSSAIESPSKLAALAAGLQPLGAPAQASGICALCGYAHGAGDVVSPFSPGDTFTDYTSMRGKGSKTVCGWCMATWGPDFTQRYTKSVITRDGVFPAASNDHIAWWLLNPPKGSWVFMLSDQKRQHLIWRAPVNTSDQVYQVRFGELVLTVRRAMLEKGADAARRLAQAASAGRKGAALKSPFVRLSRDIDTPAHGALRHELYEMATRDSQVADDIAVMHSLTPGELWGLTAVLYAATPSRPEPKLVPAANQHPGN</sequence>
<evidence type="ECO:0000313" key="1">
    <source>
        <dbReference type="EMBL" id="MYM92617.1"/>
    </source>
</evidence>
<dbReference type="NCBIfam" id="TIGR03114">
    <property type="entry name" value="cas8u_csf1"/>
    <property type="match status" value="1"/>
</dbReference>
<dbReference type="Proteomes" id="UP000447355">
    <property type="component" value="Unassembled WGS sequence"/>
</dbReference>
<dbReference type="InterPro" id="IPR017545">
    <property type="entry name" value="CRISPR-assoc_prot_Csf1"/>
</dbReference>
<reference evidence="1" key="1">
    <citation type="submission" date="2019-12" db="EMBL/GenBank/DDBJ databases">
        <title>Novel species isolated from a subtropical stream in China.</title>
        <authorList>
            <person name="Lu H."/>
        </authorList>
    </citation>
    <scope>NUCLEOTIDE SEQUENCE [LARGE SCALE GENOMIC DNA]</scope>
    <source>
        <strain evidence="1">FT81W</strain>
    </source>
</reference>
<gene>
    <name evidence="1" type="ORF">GTP90_01935</name>
</gene>
<dbReference type="RefSeq" id="WP_161081877.1">
    <property type="nucleotide sequence ID" value="NZ_WWCX01000001.1"/>
</dbReference>
<comment type="caution">
    <text evidence="1">The sequence shown here is derived from an EMBL/GenBank/DDBJ whole genome shotgun (WGS) entry which is preliminary data.</text>
</comment>
<dbReference type="AlphaFoldDB" id="A0A845GIM9"/>
<dbReference type="EMBL" id="WWCX01000001">
    <property type="protein sequence ID" value="MYM92617.1"/>
    <property type="molecule type" value="Genomic_DNA"/>
</dbReference>
<accession>A0A845GIM9</accession>
<proteinExistence type="predicted"/>